<feature type="transmembrane region" description="Helical" evidence="5">
    <location>
        <begin position="194"/>
        <end position="211"/>
    </location>
</feature>
<keyword evidence="2 5" id="KW-0812">Transmembrane</keyword>
<dbReference type="Pfam" id="PF00654">
    <property type="entry name" value="Voltage_CLC"/>
    <property type="match status" value="1"/>
</dbReference>
<dbReference type="InterPro" id="IPR001807">
    <property type="entry name" value="ClC"/>
</dbReference>
<dbReference type="CDD" id="cd00400">
    <property type="entry name" value="Voltage_gated_ClC"/>
    <property type="match status" value="1"/>
</dbReference>
<evidence type="ECO:0000256" key="3">
    <source>
        <dbReference type="ARBA" id="ARBA00022989"/>
    </source>
</evidence>
<dbReference type="InterPro" id="IPR050368">
    <property type="entry name" value="ClC-type_chloride_channel"/>
</dbReference>
<dbReference type="RefSeq" id="WP_344092895.1">
    <property type="nucleotide sequence ID" value="NZ_BAAAOG010000002.1"/>
</dbReference>
<feature type="transmembrane region" description="Helical" evidence="5">
    <location>
        <begin position="266"/>
        <end position="289"/>
    </location>
</feature>
<feature type="transmembrane region" description="Helical" evidence="5">
    <location>
        <begin position="231"/>
        <end position="254"/>
    </location>
</feature>
<evidence type="ECO:0000256" key="4">
    <source>
        <dbReference type="ARBA" id="ARBA00023136"/>
    </source>
</evidence>
<protein>
    <submittedName>
        <fullName evidence="6">Ion channel protein</fullName>
    </submittedName>
</protein>
<feature type="transmembrane region" description="Helical" evidence="5">
    <location>
        <begin position="378"/>
        <end position="407"/>
    </location>
</feature>
<feature type="transmembrane region" description="Helical" evidence="5">
    <location>
        <begin position="104"/>
        <end position="124"/>
    </location>
</feature>
<comment type="caution">
    <text evidence="6">The sequence shown here is derived from an EMBL/GenBank/DDBJ whole genome shotgun (WGS) entry which is preliminary data.</text>
</comment>
<evidence type="ECO:0000256" key="1">
    <source>
        <dbReference type="ARBA" id="ARBA00004141"/>
    </source>
</evidence>
<keyword evidence="4 5" id="KW-0472">Membrane</keyword>
<feature type="transmembrane region" description="Helical" evidence="5">
    <location>
        <begin position="131"/>
        <end position="149"/>
    </location>
</feature>
<dbReference type="PRINTS" id="PR00762">
    <property type="entry name" value="CLCHANNEL"/>
</dbReference>
<dbReference type="Proteomes" id="UP001499933">
    <property type="component" value="Unassembled WGS sequence"/>
</dbReference>
<keyword evidence="3 5" id="KW-1133">Transmembrane helix</keyword>
<evidence type="ECO:0000256" key="5">
    <source>
        <dbReference type="SAM" id="Phobius"/>
    </source>
</evidence>
<evidence type="ECO:0000313" key="6">
    <source>
        <dbReference type="EMBL" id="GAA1953859.1"/>
    </source>
</evidence>
<dbReference type="SUPFAM" id="SSF81340">
    <property type="entry name" value="Clc chloride channel"/>
    <property type="match status" value="1"/>
</dbReference>
<comment type="subcellular location">
    <subcellularLocation>
        <location evidence="1">Membrane</location>
        <topology evidence="1">Multi-pass membrane protein</topology>
    </subcellularLocation>
</comment>
<feature type="transmembrane region" description="Helical" evidence="5">
    <location>
        <begin position="309"/>
        <end position="329"/>
    </location>
</feature>
<feature type="transmembrane region" description="Helical" evidence="5">
    <location>
        <begin position="155"/>
        <end position="182"/>
    </location>
</feature>
<sequence length="440" mass="44510">MSLAMPETDPNVTPRRLLAMAVPAIVVGVMSALLLWVLEQAADLLSGVLWTTLPDALGIDPSGWWIILILTLTGLAVGVALQILPGHGGPDSVTTDLMGKPLPLKVLPGLAIVTLLALAGGVSLGPENPIIAINSAIVVAIFVRFIPGVKPQLGMLLAGAATVGALFGTPVAAALLFTGILAALRSGGSLWDRLFLPVGAAGAAATTMHLLGAPPFAFDVPAYGAPQAIDFVTGSVLACACVLVGLAMLYLLPLFYRVLHALRHPIIITTVGGVLLGILGFIGGPITMFKGLTQMGELLKNPGAYSAGQLAMIAGIKALALLVAACALFRGGRIFPATFIGVALGMLGNALFPSIPFGLAVACGILGILVVVARDGWLALFVAAAVVGDITLLPMLSLIILPAWLLVSAVPEFRIVPPPGADAAPAADAAPQAGGTPAAA</sequence>
<name>A0ABP5BYF7_9MICO</name>
<dbReference type="NCBIfam" id="NF002971">
    <property type="entry name" value="PRK03655.1"/>
    <property type="match status" value="1"/>
</dbReference>
<reference evidence="7" key="1">
    <citation type="journal article" date="2019" name="Int. J. Syst. Evol. Microbiol.">
        <title>The Global Catalogue of Microorganisms (GCM) 10K type strain sequencing project: providing services to taxonomists for standard genome sequencing and annotation.</title>
        <authorList>
            <consortium name="The Broad Institute Genomics Platform"/>
            <consortium name="The Broad Institute Genome Sequencing Center for Infectious Disease"/>
            <person name="Wu L."/>
            <person name="Ma J."/>
        </authorList>
    </citation>
    <scope>NUCLEOTIDE SEQUENCE [LARGE SCALE GENOMIC DNA]</scope>
    <source>
        <strain evidence="7">JCM 14901</strain>
    </source>
</reference>
<dbReference type="InterPro" id="IPR014743">
    <property type="entry name" value="Cl-channel_core"/>
</dbReference>
<dbReference type="Gene3D" id="1.10.3080.10">
    <property type="entry name" value="Clc chloride channel"/>
    <property type="match status" value="1"/>
</dbReference>
<organism evidence="6 7">
    <name type="scientific">Microbacterium deminutum</name>
    <dbReference type="NCBI Taxonomy" id="344164"/>
    <lineage>
        <taxon>Bacteria</taxon>
        <taxon>Bacillati</taxon>
        <taxon>Actinomycetota</taxon>
        <taxon>Actinomycetes</taxon>
        <taxon>Micrococcales</taxon>
        <taxon>Microbacteriaceae</taxon>
        <taxon>Microbacterium</taxon>
    </lineage>
</organism>
<dbReference type="EMBL" id="BAAAOG010000002">
    <property type="protein sequence ID" value="GAA1953859.1"/>
    <property type="molecule type" value="Genomic_DNA"/>
</dbReference>
<feature type="transmembrane region" description="Helical" evidence="5">
    <location>
        <begin position="20"/>
        <end position="38"/>
    </location>
</feature>
<gene>
    <name evidence="6" type="ORF">GCM10009776_14660</name>
</gene>
<dbReference type="PANTHER" id="PTHR43427">
    <property type="entry name" value="CHLORIDE CHANNEL PROTEIN CLC-E"/>
    <property type="match status" value="1"/>
</dbReference>
<dbReference type="PANTHER" id="PTHR43427:SF9">
    <property type="entry name" value="ION-TRANSPORT PROTEIN YFEO-RELATED"/>
    <property type="match status" value="1"/>
</dbReference>
<accession>A0ABP5BYF7</accession>
<evidence type="ECO:0000313" key="7">
    <source>
        <dbReference type="Proteomes" id="UP001499933"/>
    </source>
</evidence>
<feature type="transmembrane region" description="Helical" evidence="5">
    <location>
        <begin position="64"/>
        <end position="84"/>
    </location>
</feature>
<feature type="transmembrane region" description="Helical" evidence="5">
    <location>
        <begin position="350"/>
        <end position="372"/>
    </location>
</feature>
<keyword evidence="7" id="KW-1185">Reference proteome</keyword>
<evidence type="ECO:0000256" key="2">
    <source>
        <dbReference type="ARBA" id="ARBA00022692"/>
    </source>
</evidence>
<proteinExistence type="predicted"/>